<gene>
    <name evidence="1" type="ORF">OFUS_LOCUS5056</name>
</gene>
<protein>
    <submittedName>
        <fullName evidence="1">Uncharacterized protein</fullName>
    </submittedName>
</protein>
<dbReference type="EMBL" id="CAIIXF020000002">
    <property type="protein sequence ID" value="CAH1778087.1"/>
    <property type="molecule type" value="Genomic_DNA"/>
</dbReference>
<comment type="caution">
    <text evidence="1">The sequence shown here is derived from an EMBL/GenBank/DDBJ whole genome shotgun (WGS) entry which is preliminary data.</text>
</comment>
<proteinExistence type="predicted"/>
<dbReference type="AlphaFoldDB" id="A0A8J1XKD9"/>
<name>A0A8J1XKD9_OWEFU</name>
<accession>A0A8J1XKD9</accession>
<evidence type="ECO:0000313" key="2">
    <source>
        <dbReference type="Proteomes" id="UP000749559"/>
    </source>
</evidence>
<evidence type="ECO:0000313" key="1">
    <source>
        <dbReference type="EMBL" id="CAH1778087.1"/>
    </source>
</evidence>
<keyword evidence="2" id="KW-1185">Reference proteome</keyword>
<organism evidence="1 2">
    <name type="scientific">Owenia fusiformis</name>
    <name type="common">Polychaete worm</name>
    <dbReference type="NCBI Taxonomy" id="6347"/>
    <lineage>
        <taxon>Eukaryota</taxon>
        <taxon>Metazoa</taxon>
        <taxon>Spiralia</taxon>
        <taxon>Lophotrochozoa</taxon>
        <taxon>Annelida</taxon>
        <taxon>Polychaeta</taxon>
        <taxon>Sedentaria</taxon>
        <taxon>Canalipalpata</taxon>
        <taxon>Sabellida</taxon>
        <taxon>Oweniida</taxon>
        <taxon>Oweniidae</taxon>
        <taxon>Owenia</taxon>
    </lineage>
</organism>
<sequence>MTMIPLNAMLITNYSAQDYIHCGGAQHYQLISYSSNQFSSERNKLNSDRRKMEASIHMVHLKCLSDETYTTRWDDDAHMTTKVAMYPLLILSYAISYAYFMTIVFFNELILYKAFTCKKVRIWQLL</sequence>
<reference evidence="1" key="1">
    <citation type="submission" date="2022-03" db="EMBL/GenBank/DDBJ databases">
        <authorList>
            <person name="Martin C."/>
        </authorList>
    </citation>
    <scope>NUCLEOTIDE SEQUENCE</scope>
</reference>
<dbReference type="Proteomes" id="UP000749559">
    <property type="component" value="Unassembled WGS sequence"/>
</dbReference>